<dbReference type="EMBL" id="KF900694">
    <property type="protein sequence ID" value="AIF03942.1"/>
    <property type="molecule type" value="Genomic_DNA"/>
</dbReference>
<accession>A0A075GPI1</accession>
<reference evidence="2" key="1">
    <citation type="journal article" date="2014" name="Genome Biol. Evol.">
        <title>Pangenome evidence for extensive interdomain horizontal transfer affecting lineage core and shell genes in uncultured planktonic thaumarchaeota and euryarchaeota.</title>
        <authorList>
            <person name="Deschamps P."/>
            <person name="Zivanovic Y."/>
            <person name="Moreira D."/>
            <person name="Rodriguez-Valera F."/>
            <person name="Lopez-Garcia P."/>
        </authorList>
    </citation>
    <scope>NUCLEOTIDE SEQUENCE</scope>
</reference>
<feature type="coiled-coil region" evidence="1">
    <location>
        <begin position="391"/>
        <end position="418"/>
    </location>
</feature>
<dbReference type="AlphaFoldDB" id="A0A075GPI1"/>
<organism evidence="2">
    <name type="scientific">uncultured marine group II/III euryarchaeote KM3_16_D09</name>
    <dbReference type="NCBI Taxonomy" id="1457925"/>
    <lineage>
        <taxon>Archaea</taxon>
        <taxon>Methanobacteriati</taxon>
        <taxon>Methanobacteriota</taxon>
        <taxon>environmental samples</taxon>
    </lineage>
</organism>
<name>A0A075GPI1_9EURY</name>
<keyword evidence="1" id="KW-0175">Coiled coil</keyword>
<evidence type="ECO:0000256" key="1">
    <source>
        <dbReference type="SAM" id="Coils"/>
    </source>
</evidence>
<sequence>MVTKSDDSDYNLLVPADILNKIPDDIKNDPGRLRGHLVRALKIGLLAIEGGEFTLSTERIENAIDSAAAKYQEFDAEFEKSLSLLIDQKLTGDESLLVGRLSAAFGERGDLKTRLDAIFDDISNPDKASSVPNRVMTLVTEAMDTKFQNTEREITSALDTASEDSPLRRFLTEQQTNFTNLRNDLKNEMGLIKTALNVDELLQEKEGEIAELKDKSTGKGIHFENDAVDALQDIAGILGDRIEHTGGEGEGAGRSKVGDIVIVIQQKGLVPIRIAIEAKAGNIGRKSLVEQVRSGVKNRGSVCGIGLMERKHMGKKMHVVEQEGENYIVGVDWSAEEWVALEVVYRTLRTNLIAEHIRNSGDDEIDVEAIKKHLTQAKTDLGLFQSMKAGASSAITTIEALRSNLDKVEKKVKEQLSKAEDLL</sequence>
<evidence type="ECO:0000313" key="2">
    <source>
        <dbReference type="EMBL" id="AIF03942.1"/>
    </source>
</evidence>
<proteinExistence type="predicted"/>
<protein>
    <submittedName>
        <fullName evidence="2">Uncharacterized protein</fullName>
    </submittedName>
</protein>